<feature type="transmembrane region" description="Helical" evidence="1">
    <location>
        <begin position="90"/>
        <end position="108"/>
    </location>
</feature>
<dbReference type="InterPro" id="IPR046947">
    <property type="entry name" value="LytR-like"/>
</dbReference>
<feature type="domain" description="HTH LytTR-type" evidence="2">
    <location>
        <begin position="207"/>
        <end position="307"/>
    </location>
</feature>
<dbReference type="PANTHER" id="PTHR37299:SF1">
    <property type="entry name" value="STAGE 0 SPORULATION PROTEIN A HOMOLOG"/>
    <property type="match status" value="1"/>
</dbReference>
<dbReference type="GO" id="GO:0003677">
    <property type="term" value="F:DNA binding"/>
    <property type="evidence" value="ECO:0007669"/>
    <property type="project" value="InterPro"/>
</dbReference>
<reference evidence="3 4" key="1">
    <citation type="submission" date="2016-10" db="EMBL/GenBank/DDBJ databases">
        <authorList>
            <person name="de Groot N.N."/>
        </authorList>
    </citation>
    <scope>NUCLEOTIDE SEQUENCE [LARGE SCALE GENOMIC DNA]</scope>
    <source>
        <strain evidence="3 4">DSM 26130</strain>
    </source>
</reference>
<dbReference type="OrthoDB" id="1118393at2"/>
<dbReference type="PROSITE" id="PS50930">
    <property type="entry name" value="HTH_LYTTR"/>
    <property type="match status" value="1"/>
</dbReference>
<dbReference type="GO" id="GO:0000156">
    <property type="term" value="F:phosphorelay response regulator activity"/>
    <property type="evidence" value="ECO:0007669"/>
    <property type="project" value="InterPro"/>
</dbReference>
<keyword evidence="4" id="KW-1185">Reference proteome</keyword>
<dbReference type="Pfam" id="PF04397">
    <property type="entry name" value="LytTR"/>
    <property type="match status" value="1"/>
</dbReference>
<protein>
    <submittedName>
        <fullName evidence="3">Transcriptional regulator, LytTR family</fullName>
    </submittedName>
</protein>
<dbReference type="PANTHER" id="PTHR37299">
    <property type="entry name" value="TRANSCRIPTIONAL REGULATOR-RELATED"/>
    <property type="match status" value="1"/>
</dbReference>
<proteinExistence type="predicted"/>
<feature type="transmembrane region" description="Helical" evidence="1">
    <location>
        <begin position="120"/>
        <end position="143"/>
    </location>
</feature>
<accession>A0A1I1T5H0</accession>
<dbReference type="EMBL" id="FOLQ01000005">
    <property type="protein sequence ID" value="SFD51523.1"/>
    <property type="molecule type" value="Genomic_DNA"/>
</dbReference>
<keyword evidence="1" id="KW-0472">Membrane</keyword>
<organism evidence="3 4">
    <name type="scientific">Spirosoma endophyticum</name>
    <dbReference type="NCBI Taxonomy" id="662367"/>
    <lineage>
        <taxon>Bacteria</taxon>
        <taxon>Pseudomonadati</taxon>
        <taxon>Bacteroidota</taxon>
        <taxon>Cytophagia</taxon>
        <taxon>Cytophagales</taxon>
        <taxon>Cytophagaceae</taxon>
        <taxon>Spirosoma</taxon>
    </lineage>
</organism>
<dbReference type="InterPro" id="IPR007492">
    <property type="entry name" value="LytTR_DNA-bd_dom"/>
</dbReference>
<evidence type="ECO:0000313" key="3">
    <source>
        <dbReference type="EMBL" id="SFD51523.1"/>
    </source>
</evidence>
<sequence>MFSLFNQPYPTDDRPTSQVRKAVLIGLFVGLFLLVFQPFGLNLWETPNKIVKILGFGVVSFVVTALYFIIVRRLFPQAFAEERWTVGREILAIMVNILLISIANRLYLNWLLSSGESSGLSWFGMILVTFLVGLFPVVGLVLFSYITQLKRYSQAAAELPVHSPVPTIVPAKSDVISLSDSPTDTNPDTTLTLIADNEKDTLTIKSKDLLFIESSDNYCTVVHLKNGQPVKPLLRSSLSRLEKQILLPSVVRIPFVRCHRSYVVNLDRVERVTGNAQGYKLHLLGGQFQIPVARQYNETLVAELKAL</sequence>
<dbReference type="AlphaFoldDB" id="A0A1I1T5H0"/>
<name>A0A1I1T5H0_9BACT</name>
<dbReference type="Proteomes" id="UP000198598">
    <property type="component" value="Unassembled WGS sequence"/>
</dbReference>
<evidence type="ECO:0000259" key="2">
    <source>
        <dbReference type="PROSITE" id="PS50930"/>
    </source>
</evidence>
<dbReference type="RefSeq" id="WP_093827772.1">
    <property type="nucleotide sequence ID" value="NZ_FOLQ01000005.1"/>
</dbReference>
<dbReference type="SMART" id="SM00850">
    <property type="entry name" value="LytTR"/>
    <property type="match status" value="1"/>
</dbReference>
<keyword evidence="1" id="KW-0812">Transmembrane</keyword>
<evidence type="ECO:0000256" key="1">
    <source>
        <dbReference type="SAM" id="Phobius"/>
    </source>
</evidence>
<feature type="transmembrane region" description="Helical" evidence="1">
    <location>
        <begin position="50"/>
        <end position="70"/>
    </location>
</feature>
<gene>
    <name evidence="3" type="ORF">SAMN05216167_105282</name>
</gene>
<feature type="transmembrane region" description="Helical" evidence="1">
    <location>
        <begin position="22"/>
        <end position="44"/>
    </location>
</feature>
<dbReference type="STRING" id="662367.SAMN05216167_105282"/>
<keyword evidence="1" id="KW-1133">Transmembrane helix</keyword>
<dbReference type="Gene3D" id="2.40.50.1020">
    <property type="entry name" value="LytTr DNA-binding domain"/>
    <property type="match status" value="1"/>
</dbReference>
<evidence type="ECO:0000313" key="4">
    <source>
        <dbReference type="Proteomes" id="UP000198598"/>
    </source>
</evidence>